<dbReference type="Gene3D" id="3.40.50.850">
    <property type="entry name" value="Isochorismatase-like"/>
    <property type="match status" value="1"/>
</dbReference>
<dbReference type="PANTHER" id="PTHR43540">
    <property type="entry name" value="PEROXYUREIDOACRYLATE/UREIDOACRYLATE AMIDOHYDROLASE-RELATED"/>
    <property type="match status" value="1"/>
</dbReference>
<name>A0AA46WTV6_RHORH</name>
<accession>A0AA46WTV6</accession>
<keyword evidence="1 3" id="KW-0378">Hydrolase</keyword>
<proteinExistence type="predicted"/>
<evidence type="ECO:0000313" key="4">
    <source>
        <dbReference type="Proteomes" id="UP001162740"/>
    </source>
</evidence>
<dbReference type="PANTHER" id="PTHR43540:SF6">
    <property type="entry name" value="ISOCHORISMATASE-LIKE DOMAIN-CONTAINING PROTEIN"/>
    <property type="match status" value="1"/>
</dbReference>
<evidence type="ECO:0000259" key="2">
    <source>
        <dbReference type="Pfam" id="PF00857"/>
    </source>
</evidence>
<dbReference type="AlphaFoldDB" id="A0AA46WTV6"/>
<dbReference type="Proteomes" id="UP001162740">
    <property type="component" value="Chromosome"/>
</dbReference>
<feature type="domain" description="Isochorismatase-like" evidence="2">
    <location>
        <begin position="28"/>
        <end position="215"/>
    </location>
</feature>
<dbReference type="SUPFAM" id="SSF52499">
    <property type="entry name" value="Isochorismatase-like hydrolases"/>
    <property type="match status" value="1"/>
</dbReference>
<gene>
    <name evidence="3" type="ORF">KUM34_016225</name>
</gene>
<dbReference type="InterPro" id="IPR050272">
    <property type="entry name" value="Isochorismatase-like_hydrls"/>
</dbReference>
<evidence type="ECO:0000256" key="1">
    <source>
        <dbReference type="ARBA" id="ARBA00022801"/>
    </source>
</evidence>
<dbReference type="EMBL" id="CP083974">
    <property type="protein sequence ID" value="UZF43441.1"/>
    <property type="molecule type" value="Genomic_DNA"/>
</dbReference>
<dbReference type="InterPro" id="IPR036380">
    <property type="entry name" value="Isochorismatase-like_sf"/>
</dbReference>
<sequence length="230" mass="24662">MTTASTPNPFEERTPVDESGFRYDPRRCALIVVDMQNDFCSPDGALAGCGFDVSAAVAMTPRLAELIDRARRRDVPVVWVRTEHDETTDTPQWLGRVGGGPGTARTGLTCRPGTPGAEFYGVRPEPGEPVIVKHRFSAFVGTDLDSVLRSRGIESLLFTGVATEICVESSLRSGLFHEYWVSLVEDCAASYSPAAHAASVAVVAQNFGTVVTADDLASMWVARPITASAP</sequence>
<dbReference type="GO" id="GO:0016787">
    <property type="term" value="F:hydrolase activity"/>
    <property type="evidence" value="ECO:0007669"/>
    <property type="project" value="UniProtKB-KW"/>
</dbReference>
<dbReference type="CDD" id="cd00431">
    <property type="entry name" value="cysteine_hydrolases"/>
    <property type="match status" value="1"/>
</dbReference>
<dbReference type="Pfam" id="PF00857">
    <property type="entry name" value="Isochorismatase"/>
    <property type="match status" value="1"/>
</dbReference>
<organism evidence="3 4">
    <name type="scientific">Rhodococcus rhodochrous</name>
    <dbReference type="NCBI Taxonomy" id="1829"/>
    <lineage>
        <taxon>Bacteria</taxon>
        <taxon>Bacillati</taxon>
        <taxon>Actinomycetota</taxon>
        <taxon>Actinomycetes</taxon>
        <taxon>Mycobacteriales</taxon>
        <taxon>Nocardiaceae</taxon>
        <taxon>Rhodococcus</taxon>
    </lineage>
</organism>
<dbReference type="InterPro" id="IPR000868">
    <property type="entry name" value="Isochorismatase-like_dom"/>
</dbReference>
<protein>
    <submittedName>
        <fullName evidence="3">Cysteine hydrolase</fullName>
    </submittedName>
</protein>
<evidence type="ECO:0000313" key="3">
    <source>
        <dbReference type="EMBL" id="UZF43441.1"/>
    </source>
</evidence>
<reference evidence="3 4" key="1">
    <citation type="journal article" date="2021" name="Front. Microbiol.">
        <title>Bacterial Transformation of Aromatic Monomers in Softwood Black Liquor.</title>
        <authorList>
            <person name="Navas L.E."/>
            <person name="Dexter G."/>
            <person name="Liu J."/>
            <person name="Levy-Booth D."/>
            <person name="Cho M."/>
            <person name="Jang S.K."/>
            <person name="Mansfield S.D."/>
            <person name="Renneckar S."/>
            <person name="Mohn W.W."/>
            <person name="Eltis L.D."/>
        </authorList>
    </citation>
    <scope>NUCLEOTIDE SEQUENCE [LARGE SCALE GENOMIC DNA]</scope>
    <source>
        <strain evidence="3 4">GD02</strain>
    </source>
</reference>